<gene>
    <name evidence="1" type="ORF">Scani_24320</name>
</gene>
<proteinExistence type="predicted"/>
<dbReference type="Gene3D" id="3.40.50.150">
    <property type="entry name" value="Vaccinia Virus protein VP39"/>
    <property type="match status" value="1"/>
</dbReference>
<dbReference type="Proteomes" id="UP000435837">
    <property type="component" value="Unassembled WGS sequence"/>
</dbReference>
<protein>
    <recommendedName>
        <fullName evidence="3">Methyltransferase domain-containing protein</fullName>
    </recommendedName>
</protein>
<dbReference type="EMBL" id="BLIN01000003">
    <property type="protein sequence ID" value="GFE06164.1"/>
    <property type="molecule type" value="Genomic_DNA"/>
</dbReference>
<name>A0A640S5S3_9ACTN</name>
<dbReference type="SUPFAM" id="SSF53335">
    <property type="entry name" value="S-adenosyl-L-methionine-dependent methyltransferases"/>
    <property type="match status" value="1"/>
</dbReference>
<dbReference type="OrthoDB" id="4222224at2"/>
<sequence length="243" mass="26397">MRTGELRTQPAGETASSEEFYSARGAAAIMRAAHFPDEVLFFLQMESLVTLGAAARYGCDALVEFGCYDGRALEVARAAGVGYLGVDVNGRAIAALRRRINDEALEGKAETLIGNVLKPETWSHQLSGPHPLYLLPFNLIGNFPEPEQVLHSVRSVGGTAVISVFNEAPWTTEVRREYYAACGIEMLEQDEGSHGGVLFRGADGFRSQSFSTDGMSALLRACGARVLEETANRYGRCLTVRFP</sequence>
<dbReference type="InterPro" id="IPR029063">
    <property type="entry name" value="SAM-dependent_MTases_sf"/>
</dbReference>
<evidence type="ECO:0000313" key="1">
    <source>
        <dbReference type="EMBL" id="GFE06164.1"/>
    </source>
</evidence>
<organism evidence="1 2">
    <name type="scientific">Streptomyces caniferus</name>
    <dbReference type="NCBI Taxonomy" id="285557"/>
    <lineage>
        <taxon>Bacteria</taxon>
        <taxon>Bacillati</taxon>
        <taxon>Actinomycetota</taxon>
        <taxon>Actinomycetes</taxon>
        <taxon>Kitasatosporales</taxon>
        <taxon>Streptomycetaceae</taxon>
        <taxon>Streptomyces</taxon>
    </lineage>
</organism>
<accession>A0A640S5S3</accession>
<comment type="caution">
    <text evidence="1">The sequence shown here is derived from an EMBL/GenBank/DDBJ whole genome shotgun (WGS) entry which is preliminary data.</text>
</comment>
<evidence type="ECO:0000313" key="2">
    <source>
        <dbReference type="Proteomes" id="UP000435837"/>
    </source>
</evidence>
<evidence type="ECO:0008006" key="3">
    <source>
        <dbReference type="Google" id="ProtNLM"/>
    </source>
</evidence>
<dbReference type="AlphaFoldDB" id="A0A640S5S3"/>
<reference evidence="1 2" key="1">
    <citation type="submission" date="2019-12" db="EMBL/GenBank/DDBJ databases">
        <title>Whole genome shotgun sequence of Streptomyces caniferus NBRC 15389.</title>
        <authorList>
            <person name="Ichikawa N."/>
            <person name="Kimura A."/>
            <person name="Kitahashi Y."/>
            <person name="Komaki H."/>
            <person name="Tamura T."/>
        </authorList>
    </citation>
    <scope>NUCLEOTIDE SEQUENCE [LARGE SCALE GENOMIC DNA]</scope>
    <source>
        <strain evidence="1 2">NBRC 15389</strain>
    </source>
</reference>